<keyword evidence="3" id="KW-1185">Reference proteome</keyword>
<sequence>MIRRGAGSRLRPALHPVPTIDQETDMITDTDLDQPNLAEVFEEAMTWAEWWAEYDANACCPDKHTAARRLCGCGGSAAFYFPEASRLLTGEPA</sequence>
<evidence type="ECO:0000313" key="2">
    <source>
        <dbReference type="EMBL" id="AKF14664.1"/>
    </source>
</evidence>
<dbReference type="OrthoDB" id="25127at10239"/>
<dbReference type="KEGG" id="vg:26586453"/>
<accession>A0A0F6YQB3</accession>
<proteinExistence type="predicted"/>
<evidence type="ECO:0000313" key="3">
    <source>
        <dbReference type="Proteomes" id="UP000204054"/>
    </source>
</evidence>
<dbReference type="Proteomes" id="UP000204054">
    <property type="component" value="Segment"/>
</dbReference>
<dbReference type="RefSeq" id="YP_009193550.1">
    <property type="nucleotide sequence ID" value="NC_028742.1"/>
</dbReference>
<dbReference type="GeneID" id="26586453"/>
<evidence type="ECO:0000256" key="1">
    <source>
        <dbReference type="SAM" id="MobiDB-lite"/>
    </source>
</evidence>
<gene>
    <name evidence="2" type="primary">95</name>
    <name evidence="2" type="ORF">SEA_BAEE_95</name>
</gene>
<protein>
    <submittedName>
        <fullName evidence="2">Uncharacterized protein</fullName>
    </submittedName>
</protein>
<feature type="region of interest" description="Disordered" evidence="1">
    <location>
        <begin position="1"/>
        <end position="21"/>
    </location>
</feature>
<organism evidence="2 3">
    <name type="scientific">Mycobacterium phage Baee</name>
    <dbReference type="NCBI Taxonomy" id="1647306"/>
    <lineage>
        <taxon>Viruses</taxon>
        <taxon>Duplodnaviria</taxon>
        <taxon>Heunggongvirae</taxon>
        <taxon>Uroviricota</taxon>
        <taxon>Caudoviricetes</taxon>
        <taxon>Bclasvirinae</taxon>
        <taxon>Acadianvirus</taxon>
        <taxon>Acadianvirus baee</taxon>
    </lineage>
</organism>
<name>A0A0F6YQB3_9CAUD</name>
<reference evidence="2 3" key="1">
    <citation type="journal article" date="2015" name="Genome Announc.">
        <title>Genome Sequences of Mycobacteriophages AlanGrant, Baee, Corofin, OrangeOswald, and Vincenzo, New Members of Cluster B.</title>
        <authorList>
            <person name="Pope W.H."/>
            <person name="Carbonara M.E."/>
            <person name="Cioffi H.M."/>
            <person name="Cruz T."/>
            <person name="Dang B.Q."/>
            <person name="Doyle A.N."/>
            <person name="Fan O.H."/>
            <person name="Gallagher M."/>
            <person name="Gentile G.M."/>
            <person name="German B.A."/>
            <person name="Farrell M.E."/>
            <person name="Gerwig M."/>
            <person name="Hunter K.L."/>
            <person name="Lefever V.E."/>
            <person name="Marfisi N.A."/>
            <person name="McDonnell J.E."/>
            <person name="Monga J.K."/>
            <person name="Quiroz K.G."/>
            <person name="Pong A.C."/>
            <person name="Rimple P.A."/>
            <person name="Situ M."/>
            <person name="Sohnen P.C."/>
            <person name="Stockinger A.N."/>
            <person name="Thompson P.K."/>
            <person name="Torchio N.M."/>
            <person name="Toner C.L."/>
            <person name="Ulbrich M.C."/>
            <person name="Vohra N.I."/>
            <person name="Zakir A."/>
            <person name="Adkins N.L."/>
            <person name="Brown B.R."/>
            <person name="Churilla B.M."/>
            <person name="Kramer Z.J."/>
            <person name="Lapin J.S."/>
            <person name="Montgomery M.T."/>
            <person name="Prout A.K."/>
            <person name="Grubb S.R."/>
            <person name="Warner M.H."/>
            <person name="Bowman C.A."/>
            <person name="Russell D.A."/>
            <person name="Hatfull G.F."/>
        </authorList>
    </citation>
    <scope>NUCLEOTIDE SEQUENCE [LARGE SCALE GENOMIC DNA]</scope>
</reference>
<dbReference type="EMBL" id="KR080199">
    <property type="protein sequence ID" value="AKF14664.1"/>
    <property type="molecule type" value="Genomic_DNA"/>
</dbReference>